<sequence length="601" mass="69010">MAKRDWKDEKMLNTLKPLINQLKKKHTYFILGIALLFTIIRLYLYSKAIYGTDMSATYDDQLLIRYAQNILDGKWLGEYTTTTLSKGISYSLFLVLAHKLHLSYAVLFGMFSIFASILVALAFKPIVKNKYLLLSFYFYFLFSPISFTHEYSTRTYRNALVIPAVEIIIACLLAIYYRKYGSSRKLLPWFLGLSVAFPFFWFIREDSIWLLPFTVVALGISFVQILLGQDFSFKEVKKLKKRLFLLSKREWLKLSLFLLPIVGFSIVYQWIEYKNETTYGIATINDRSSGEFGRLMKQLIRIDDETNLNKENSEIWVSHAALNKALAASPTFHTVSTRIDELYTTHAWTQGGKVKELPGDIIFWALRDVVSESGYYQNNAKETNDFWKKVNQELEEAYHKGTIKKKKEFYLMGSGDGKTMSDLPIVFDFLQSGYAYAWRYKDFHQGGNYSFGTQEQVKQAQELLNLPLMENWIDSNEPRTPNFQLTKSAKVANVIIKIYQVLAIPVLIASIAGILLMILGTVFAKADRAYYSSSLIVVTGLILTQLVFLFGVSWFCSYAPEKKDYFLSVYTGAGVPLTQFIVVTSMLVFSKLNLKKALSSK</sequence>
<keyword evidence="1" id="KW-1133">Transmembrane helix</keyword>
<dbReference type="AlphaFoldDB" id="I3U3N5"/>
<protein>
    <submittedName>
        <fullName evidence="2">Membrane protein</fullName>
    </submittedName>
</protein>
<feature type="transmembrane region" description="Helical" evidence="1">
    <location>
        <begin position="102"/>
        <end position="123"/>
    </location>
</feature>
<reference evidence="2 3" key="1">
    <citation type="journal article" date="2012" name="BMC Microbiol.">
        <title>Complete genome sequence of Enterococcus faecium strain TX16 and comparative genomic analysis of Enterococcus faecium genomes.</title>
        <authorList>
            <person name="Qin X."/>
            <person name="Galloway-Pena J.R."/>
            <person name="Sillanpaa J."/>
            <person name="Hyeob Roh J."/>
            <person name="Nallapareddy S.R."/>
            <person name="Chowdhury S."/>
            <person name="Bourgogne A."/>
            <person name="Choudhury T."/>
            <person name="Munzy D.M."/>
            <person name="Buhay C.J."/>
            <person name="Ding Y."/>
            <person name="Dugan-Rocha S."/>
            <person name="Liu W."/>
            <person name="Kovar C."/>
            <person name="Sodergren E."/>
            <person name="Highlander S."/>
            <person name="Petrosino J.F."/>
            <person name="Worley K.C."/>
            <person name="Gibbs R.A."/>
            <person name="Weinstock G.M."/>
            <person name="Murray B.E."/>
        </authorList>
    </citation>
    <scope>NUCLEOTIDE SEQUENCE [LARGE SCALE GENOMIC DNA]</scope>
    <source>
        <strain evidence="3">ATCC BAA-472 / TX0016 / DO</strain>
    </source>
</reference>
<organism evidence="2 3">
    <name type="scientific">Enterococcus faecium (strain ATCC BAA-472 / TX0016 / DO)</name>
    <dbReference type="NCBI Taxonomy" id="333849"/>
    <lineage>
        <taxon>Bacteria</taxon>
        <taxon>Bacillati</taxon>
        <taxon>Bacillota</taxon>
        <taxon>Bacilli</taxon>
        <taxon>Lactobacillales</taxon>
        <taxon>Enterococcaceae</taxon>
        <taxon>Enterococcus</taxon>
    </lineage>
</organism>
<feature type="transmembrane region" description="Helical" evidence="1">
    <location>
        <begin position="26"/>
        <end position="44"/>
    </location>
</feature>
<keyword evidence="3" id="KW-1185">Reference proteome</keyword>
<evidence type="ECO:0000256" key="1">
    <source>
        <dbReference type="SAM" id="Phobius"/>
    </source>
</evidence>
<feature type="transmembrane region" description="Helical" evidence="1">
    <location>
        <begin position="251"/>
        <end position="271"/>
    </location>
</feature>
<keyword evidence="1" id="KW-0472">Membrane</keyword>
<proteinExistence type="predicted"/>
<feature type="transmembrane region" description="Helical" evidence="1">
    <location>
        <begin position="498"/>
        <end position="523"/>
    </location>
</feature>
<accession>I3U3N5</accession>
<feature type="transmembrane region" description="Helical" evidence="1">
    <location>
        <begin position="209"/>
        <end position="231"/>
    </location>
</feature>
<evidence type="ECO:0000313" key="2">
    <source>
        <dbReference type="EMBL" id="AFK59623.1"/>
    </source>
</evidence>
<keyword evidence="1" id="KW-0812">Transmembrane</keyword>
<feature type="transmembrane region" description="Helical" evidence="1">
    <location>
        <begin position="130"/>
        <end position="147"/>
    </location>
</feature>
<gene>
    <name evidence="2" type="ORF">HMPREF0351_11999</name>
</gene>
<dbReference type="HOGENOM" id="CLU_027328_0_0_9"/>
<feature type="transmembrane region" description="Helical" evidence="1">
    <location>
        <begin position="186"/>
        <end position="203"/>
    </location>
</feature>
<name>I3U3N5_ENTFD</name>
<dbReference type="Proteomes" id="UP000005269">
    <property type="component" value="Chromosome"/>
</dbReference>
<dbReference type="KEGG" id="efu:HMPREF0351_11999"/>
<evidence type="ECO:0000313" key="3">
    <source>
        <dbReference type="Proteomes" id="UP000005269"/>
    </source>
</evidence>
<dbReference type="EMBL" id="CP003583">
    <property type="protein sequence ID" value="AFK59623.1"/>
    <property type="molecule type" value="Genomic_DNA"/>
</dbReference>
<feature type="transmembrane region" description="Helical" evidence="1">
    <location>
        <begin position="535"/>
        <end position="555"/>
    </location>
</feature>
<feature type="transmembrane region" description="Helical" evidence="1">
    <location>
        <begin position="567"/>
        <end position="589"/>
    </location>
</feature>
<feature type="transmembrane region" description="Helical" evidence="1">
    <location>
        <begin position="159"/>
        <end position="177"/>
    </location>
</feature>